<dbReference type="PANTHER" id="PTHR22960">
    <property type="entry name" value="MOLYBDOPTERIN COFACTOR SYNTHESIS PROTEIN A"/>
    <property type="match status" value="1"/>
</dbReference>
<dbReference type="SUPFAM" id="SSF55040">
    <property type="entry name" value="Molybdenum cofactor biosynthesis protein C, MoaC"/>
    <property type="match status" value="1"/>
</dbReference>
<evidence type="ECO:0000313" key="7">
    <source>
        <dbReference type="Proteomes" id="UP000266441"/>
    </source>
</evidence>
<dbReference type="AlphaFoldDB" id="A0A399D4M6"/>
<comment type="pathway">
    <text evidence="1">Cofactor biosynthesis; molybdopterin biosynthesis.</text>
</comment>
<comment type="function">
    <text evidence="3">Catalyzes the conversion of (8S)-3',8-cyclo-7,8-dihydroguanosine 5'-triphosphate to cyclic pyranopterin monophosphate (cPMP).</text>
</comment>
<evidence type="ECO:0000256" key="3">
    <source>
        <dbReference type="ARBA" id="ARBA00055087"/>
    </source>
</evidence>
<organism evidence="6 7">
    <name type="scientific">Mariniphaga sediminis</name>
    <dbReference type="NCBI Taxonomy" id="1628158"/>
    <lineage>
        <taxon>Bacteria</taxon>
        <taxon>Pseudomonadati</taxon>
        <taxon>Bacteroidota</taxon>
        <taxon>Bacteroidia</taxon>
        <taxon>Marinilabiliales</taxon>
        <taxon>Prolixibacteraceae</taxon>
        <taxon>Mariniphaga</taxon>
    </lineage>
</organism>
<dbReference type="NCBIfam" id="NF006870">
    <property type="entry name" value="PRK09364.1"/>
    <property type="match status" value="1"/>
</dbReference>
<sequence>MADTFSHLNEKGEASMVDVGEKPDQKRMARASGKIFLQPQTLKLIKAGSIEKGDICAVARIAGIQAAKNTFTLIPLCHQVPLSKVSVDFEMEDDGIRTTAIAKCTGKTGVEMEALTAVNVALLTIYDMCKAVDKQMVMSEIKLLEKHKK</sequence>
<dbReference type="GO" id="GO:0006777">
    <property type="term" value="P:Mo-molybdopterin cofactor biosynthetic process"/>
    <property type="evidence" value="ECO:0007669"/>
    <property type="project" value="UniProtKB-KW"/>
</dbReference>
<reference evidence="6 7" key="1">
    <citation type="journal article" date="2015" name="Int. J. Syst. Evol. Microbiol.">
        <title>Mariniphaga sediminis sp. nov., isolated from coastal sediment.</title>
        <authorList>
            <person name="Wang F.Q."/>
            <person name="Shen Q.Y."/>
            <person name="Chen G.J."/>
            <person name="Du Z.J."/>
        </authorList>
    </citation>
    <scope>NUCLEOTIDE SEQUENCE [LARGE SCALE GENOMIC DNA]</scope>
    <source>
        <strain evidence="6 7">SY21</strain>
    </source>
</reference>
<evidence type="ECO:0000259" key="5">
    <source>
        <dbReference type="Pfam" id="PF01967"/>
    </source>
</evidence>
<keyword evidence="2" id="KW-0501">Molybdenum cofactor biosynthesis</keyword>
<name>A0A399D4M6_9BACT</name>
<accession>A0A399D4M6</accession>
<protein>
    <submittedName>
        <fullName evidence="6">Cyclic pyranopterin monophosphate synthase MoaC</fullName>
        <ecNumber evidence="6">4.6.1.17</ecNumber>
    </submittedName>
</protein>
<dbReference type="Gene3D" id="3.30.70.640">
    <property type="entry name" value="Molybdopterin cofactor biosynthesis C (MoaC) domain"/>
    <property type="match status" value="1"/>
</dbReference>
<feature type="region of interest" description="Disordered" evidence="4">
    <location>
        <begin position="1"/>
        <end position="23"/>
    </location>
</feature>
<dbReference type="InterPro" id="IPR050105">
    <property type="entry name" value="MoCo_biosynth_MoaA/MoaC"/>
</dbReference>
<evidence type="ECO:0000256" key="2">
    <source>
        <dbReference type="ARBA" id="ARBA00023150"/>
    </source>
</evidence>
<dbReference type="Pfam" id="PF01967">
    <property type="entry name" value="MoaC"/>
    <property type="match status" value="1"/>
</dbReference>
<gene>
    <name evidence="6" type="primary">moaC</name>
    <name evidence="6" type="ORF">D1164_03120</name>
</gene>
<evidence type="ECO:0000256" key="4">
    <source>
        <dbReference type="SAM" id="MobiDB-lite"/>
    </source>
</evidence>
<feature type="domain" description="Molybdopterin cofactor biosynthesis C (MoaC)" evidence="5">
    <location>
        <begin position="16"/>
        <end position="148"/>
    </location>
</feature>
<dbReference type="OrthoDB" id="9794429at2"/>
<evidence type="ECO:0000256" key="1">
    <source>
        <dbReference type="ARBA" id="ARBA00005046"/>
    </source>
</evidence>
<comment type="caution">
    <text evidence="6">The sequence shown here is derived from an EMBL/GenBank/DDBJ whole genome shotgun (WGS) entry which is preliminary data.</text>
</comment>
<dbReference type="Proteomes" id="UP000266441">
    <property type="component" value="Unassembled WGS sequence"/>
</dbReference>
<dbReference type="InterPro" id="IPR036522">
    <property type="entry name" value="MoaC_sf"/>
</dbReference>
<keyword evidence="6" id="KW-0456">Lyase</keyword>
<evidence type="ECO:0000313" key="6">
    <source>
        <dbReference type="EMBL" id="RIH66609.1"/>
    </source>
</evidence>
<proteinExistence type="predicted"/>
<dbReference type="NCBIfam" id="TIGR00581">
    <property type="entry name" value="moaC"/>
    <property type="match status" value="1"/>
</dbReference>
<dbReference type="EMBL" id="QWET01000002">
    <property type="protein sequence ID" value="RIH66609.1"/>
    <property type="molecule type" value="Genomic_DNA"/>
</dbReference>
<dbReference type="InterPro" id="IPR023045">
    <property type="entry name" value="MoaC"/>
</dbReference>
<dbReference type="EC" id="4.6.1.17" evidence="6"/>
<dbReference type="InterPro" id="IPR002820">
    <property type="entry name" value="Mopterin_CF_biosynth-C_dom"/>
</dbReference>
<dbReference type="RefSeq" id="WP_119348483.1">
    <property type="nucleotide sequence ID" value="NZ_QWET01000002.1"/>
</dbReference>
<dbReference type="GO" id="GO:0061799">
    <property type="term" value="F:cyclic pyranopterin monophosphate synthase activity"/>
    <property type="evidence" value="ECO:0007669"/>
    <property type="project" value="UniProtKB-EC"/>
</dbReference>
<keyword evidence="7" id="KW-1185">Reference proteome</keyword>
<dbReference type="UniPathway" id="UPA00344"/>
<feature type="compositionally biased region" description="Basic and acidic residues" evidence="4">
    <location>
        <begin position="8"/>
        <end position="23"/>
    </location>
</feature>
<dbReference type="NCBIfam" id="NF008999">
    <property type="entry name" value="PRK12343.1"/>
    <property type="match status" value="1"/>
</dbReference>
<dbReference type="CDD" id="cd00528">
    <property type="entry name" value="MoaC"/>
    <property type="match status" value="1"/>
</dbReference>